<evidence type="ECO:0000313" key="3">
    <source>
        <dbReference type="Proteomes" id="UP001244427"/>
    </source>
</evidence>
<protein>
    <submittedName>
        <fullName evidence="2">Peptidoglycan/LPS O-acetylase OafA/YrhL</fullName>
    </submittedName>
</protein>
<feature type="transmembrane region" description="Helical" evidence="1">
    <location>
        <begin position="240"/>
        <end position="260"/>
    </location>
</feature>
<feature type="transmembrane region" description="Helical" evidence="1">
    <location>
        <begin position="179"/>
        <end position="196"/>
    </location>
</feature>
<dbReference type="AlphaFoldDB" id="A0AAW8EWV9"/>
<organism evidence="2 3">
    <name type="scientific">Microbacterium natoriense</name>
    <dbReference type="NCBI Taxonomy" id="284570"/>
    <lineage>
        <taxon>Bacteria</taxon>
        <taxon>Bacillati</taxon>
        <taxon>Actinomycetota</taxon>
        <taxon>Actinomycetes</taxon>
        <taxon>Micrococcales</taxon>
        <taxon>Microbacteriaceae</taxon>
        <taxon>Microbacterium</taxon>
    </lineage>
</organism>
<keyword evidence="1" id="KW-0812">Transmembrane</keyword>
<feature type="transmembrane region" description="Helical" evidence="1">
    <location>
        <begin position="266"/>
        <end position="285"/>
    </location>
</feature>
<feature type="transmembrane region" description="Helical" evidence="1">
    <location>
        <begin position="109"/>
        <end position="128"/>
    </location>
</feature>
<gene>
    <name evidence="2" type="ORF">QFZ53_002166</name>
</gene>
<keyword evidence="1" id="KW-1133">Transmembrane helix</keyword>
<reference evidence="2 3" key="1">
    <citation type="submission" date="2023-07" db="EMBL/GenBank/DDBJ databases">
        <title>Comparative genomics of wheat-associated soil bacteria to identify genetic determinants of phenazine resistance.</title>
        <authorList>
            <person name="Mouncey N."/>
        </authorList>
    </citation>
    <scope>NUCLEOTIDE SEQUENCE [LARGE SCALE GENOMIC DNA]</scope>
    <source>
        <strain evidence="2 3">W4I9-1</strain>
    </source>
</reference>
<comment type="caution">
    <text evidence="2">The sequence shown here is derived from an EMBL/GenBank/DDBJ whole genome shotgun (WGS) entry which is preliminary data.</text>
</comment>
<dbReference type="Proteomes" id="UP001244427">
    <property type="component" value="Unassembled WGS sequence"/>
</dbReference>
<dbReference type="EMBL" id="JAUSXV010000001">
    <property type="protein sequence ID" value="MDQ0647970.1"/>
    <property type="molecule type" value="Genomic_DNA"/>
</dbReference>
<feature type="transmembrane region" description="Helical" evidence="1">
    <location>
        <begin position="134"/>
        <end position="158"/>
    </location>
</feature>
<evidence type="ECO:0000313" key="2">
    <source>
        <dbReference type="EMBL" id="MDQ0647970.1"/>
    </source>
</evidence>
<sequence>MDHKPMRGIEPLEPPTPDLAQSYLDEIDVVERRRDERIDRRAAGWQLAFNGLGVAVVLTAYLLVVRGSDGAMALQPMLFLLILWGQIGVGVAERSGVRWRTSGKRPWQVIVVILLAIVAVCSFMVLLIDSAERPLWAFFVPGAIVAIGFGGPAAVQFLRSRGRVAVIELPYEPMPRASRLATAGLGLLLGLAVLAVGYGSTLFASVGSTILMFAMVAWILASRTDAGPQALGRFWRWPQILAYLLGVAVVIGLSLLEVYTDVVQSWMIGACAVLVVLLLAGAAFLPDAGARRAADGRDG</sequence>
<keyword evidence="1" id="KW-0472">Membrane</keyword>
<keyword evidence="3" id="KW-1185">Reference proteome</keyword>
<accession>A0AAW8EWV9</accession>
<feature type="transmembrane region" description="Helical" evidence="1">
    <location>
        <begin position="70"/>
        <end position="89"/>
    </location>
</feature>
<proteinExistence type="predicted"/>
<dbReference type="RefSeq" id="WP_307296252.1">
    <property type="nucleotide sequence ID" value="NZ_JAUSXV010000001.1"/>
</dbReference>
<evidence type="ECO:0000256" key="1">
    <source>
        <dbReference type="SAM" id="Phobius"/>
    </source>
</evidence>
<feature type="transmembrane region" description="Helical" evidence="1">
    <location>
        <begin position="202"/>
        <end position="220"/>
    </location>
</feature>
<name>A0AAW8EWV9_9MICO</name>
<feature type="transmembrane region" description="Helical" evidence="1">
    <location>
        <begin position="42"/>
        <end position="64"/>
    </location>
</feature>